<protein>
    <recommendedName>
        <fullName evidence="5">VanW family protein</fullName>
    </recommendedName>
</protein>
<proteinExistence type="predicted"/>
<name>A0ABQ2FIR8_9DEIO</name>
<evidence type="ECO:0000313" key="4">
    <source>
        <dbReference type="Proteomes" id="UP000604341"/>
    </source>
</evidence>
<feature type="region of interest" description="Disordered" evidence="1">
    <location>
        <begin position="25"/>
        <end position="106"/>
    </location>
</feature>
<keyword evidence="4" id="KW-1185">Reference proteome</keyword>
<evidence type="ECO:0008006" key="5">
    <source>
        <dbReference type="Google" id="ProtNLM"/>
    </source>
</evidence>
<dbReference type="PANTHER" id="PTHR35788">
    <property type="entry name" value="EXPORTED PROTEIN-RELATED"/>
    <property type="match status" value="1"/>
</dbReference>
<dbReference type="Proteomes" id="UP000604341">
    <property type="component" value="Unassembled WGS sequence"/>
</dbReference>
<dbReference type="RefSeq" id="WP_189068949.1">
    <property type="nucleotide sequence ID" value="NZ_BMPE01000004.1"/>
</dbReference>
<evidence type="ECO:0000313" key="3">
    <source>
        <dbReference type="EMBL" id="GGL02271.1"/>
    </source>
</evidence>
<gene>
    <name evidence="3" type="ORF">GCM10010844_21040</name>
</gene>
<dbReference type="InterPro" id="IPR052913">
    <property type="entry name" value="Glycopeptide_resist_protein"/>
</dbReference>
<feature type="compositionally biased region" description="Pro residues" evidence="1">
    <location>
        <begin position="32"/>
        <end position="105"/>
    </location>
</feature>
<feature type="signal peptide" evidence="2">
    <location>
        <begin position="1"/>
        <end position="26"/>
    </location>
</feature>
<comment type="caution">
    <text evidence="3">The sequence shown here is derived from an EMBL/GenBank/DDBJ whole genome shotgun (WGS) entry which is preliminary data.</text>
</comment>
<feature type="chain" id="PRO_5047282147" description="VanW family protein" evidence="2">
    <location>
        <begin position="27"/>
        <end position="471"/>
    </location>
</feature>
<evidence type="ECO:0000256" key="2">
    <source>
        <dbReference type="SAM" id="SignalP"/>
    </source>
</evidence>
<accession>A0ABQ2FIR8</accession>
<evidence type="ECO:0000256" key="1">
    <source>
        <dbReference type="SAM" id="MobiDB-lite"/>
    </source>
</evidence>
<organism evidence="3 4">
    <name type="scientific">Deinococcus radiotolerans</name>
    <dbReference type="NCBI Taxonomy" id="1309407"/>
    <lineage>
        <taxon>Bacteria</taxon>
        <taxon>Thermotogati</taxon>
        <taxon>Deinococcota</taxon>
        <taxon>Deinococci</taxon>
        <taxon>Deinococcales</taxon>
        <taxon>Deinococcaceae</taxon>
        <taxon>Deinococcus</taxon>
    </lineage>
</organism>
<dbReference type="EMBL" id="BMPE01000004">
    <property type="protein sequence ID" value="GGL02271.1"/>
    <property type="molecule type" value="Genomic_DNA"/>
</dbReference>
<sequence length="471" mass="50127">MTPAPRRALTLGALLLSGSLVTAALAQTGTEPSPPPPAQTIPAIPPTPPSPQPEPSPAPTPAPEPQPTPAPQPTPEPTPAPTPVPEPSPAPAPQPAPPTPAPQVTPVPAKITAPLLITVEAQWPALVNGKKTTVPFTRTLTIPGKRVEVIRARGVITESLDQELTAFLKALPTTAQDARFEELWDGWAVVQRNGLKVDAAKARTNLLAAIKDPKGIKVTIPVKGQVAPGRTLDYFASRGITAHLGTGQTNYYGSSAARVTNIHVGTSRFQDRLLDGKSVSFNQMVGPITTGTGFVTGLVIAGERTANGVGGGICQVSTTVFRALYAAGLPILQRQNHSYQVHYYDPQGLDATIYQPSLDLKFANDTGGSLWFQSDWDDESSTLTVTVFGKARDFTVEIGAPRTLSTTPSPADRLIPDATLARGQRKQVDWAAPGAVIEVTRKFMRDGKAFKQDTLKSTYRPWPNIYLVGTR</sequence>
<reference evidence="4" key="1">
    <citation type="journal article" date="2019" name="Int. J. Syst. Evol. Microbiol.">
        <title>The Global Catalogue of Microorganisms (GCM) 10K type strain sequencing project: providing services to taxonomists for standard genome sequencing and annotation.</title>
        <authorList>
            <consortium name="The Broad Institute Genomics Platform"/>
            <consortium name="The Broad Institute Genome Sequencing Center for Infectious Disease"/>
            <person name="Wu L."/>
            <person name="Ma J."/>
        </authorList>
    </citation>
    <scope>NUCLEOTIDE SEQUENCE [LARGE SCALE GENOMIC DNA]</scope>
    <source>
        <strain evidence="4">JCM 19173</strain>
    </source>
</reference>
<dbReference type="Pfam" id="PF04294">
    <property type="entry name" value="VanW"/>
    <property type="match status" value="1"/>
</dbReference>
<dbReference type="InterPro" id="IPR007391">
    <property type="entry name" value="Vancomycin_resist_VanW"/>
</dbReference>
<keyword evidence="2" id="KW-0732">Signal</keyword>
<dbReference type="PANTHER" id="PTHR35788:SF1">
    <property type="entry name" value="EXPORTED PROTEIN"/>
    <property type="match status" value="1"/>
</dbReference>